<dbReference type="NCBIfam" id="TIGR03709">
    <property type="entry name" value="PPK2_rel_1"/>
    <property type="match status" value="1"/>
</dbReference>
<evidence type="ECO:0000256" key="1">
    <source>
        <dbReference type="ARBA" id="ARBA00022679"/>
    </source>
</evidence>
<feature type="domain" description="Polyphosphate kinase-2-related" evidence="3">
    <location>
        <begin position="38"/>
        <end position="263"/>
    </location>
</feature>
<keyword evidence="2" id="KW-0418">Kinase</keyword>
<dbReference type="Pfam" id="PF03976">
    <property type="entry name" value="PPK2"/>
    <property type="match status" value="1"/>
</dbReference>
<dbReference type="GO" id="GO:0008976">
    <property type="term" value="F:polyphosphate kinase activity"/>
    <property type="evidence" value="ECO:0007669"/>
    <property type="project" value="InterPro"/>
</dbReference>
<dbReference type="OrthoDB" id="9775224at2"/>
<dbReference type="InterPro" id="IPR022300">
    <property type="entry name" value="PPK2-rel_1"/>
</dbReference>
<protein>
    <submittedName>
        <fullName evidence="4">Polyphosphate:nucleotide phosphotransferase, PPK2 family</fullName>
    </submittedName>
</protein>
<reference evidence="4 5" key="1">
    <citation type="submission" date="2016-10" db="EMBL/GenBank/DDBJ databases">
        <authorList>
            <person name="de Groot N.N."/>
        </authorList>
    </citation>
    <scope>NUCLEOTIDE SEQUENCE [LARGE SCALE GENOMIC DNA]</scope>
    <source>
        <strain evidence="4 5">DSM 22024</strain>
    </source>
</reference>
<dbReference type="EMBL" id="LT629732">
    <property type="protein sequence ID" value="SDS82714.1"/>
    <property type="molecule type" value="Genomic_DNA"/>
</dbReference>
<dbReference type="AlphaFoldDB" id="A0A1H1VD83"/>
<dbReference type="PIRSF" id="PIRSF028756">
    <property type="entry name" value="PPK2_prd"/>
    <property type="match status" value="1"/>
</dbReference>
<organism evidence="4 5">
    <name type="scientific">Actinopolymorpha singaporensis</name>
    <dbReference type="NCBI Taxonomy" id="117157"/>
    <lineage>
        <taxon>Bacteria</taxon>
        <taxon>Bacillati</taxon>
        <taxon>Actinomycetota</taxon>
        <taxon>Actinomycetes</taxon>
        <taxon>Propionibacteriales</taxon>
        <taxon>Actinopolymorphaceae</taxon>
        <taxon>Actinopolymorpha</taxon>
    </lineage>
</organism>
<proteinExistence type="predicted"/>
<gene>
    <name evidence="4" type="ORF">SAMN04489717_4014</name>
</gene>
<keyword evidence="1 4" id="KW-0808">Transferase</keyword>
<dbReference type="GO" id="GO:0006797">
    <property type="term" value="P:polyphosphate metabolic process"/>
    <property type="evidence" value="ECO:0007669"/>
    <property type="project" value="InterPro"/>
</dbReference>
<dbReference type="InterPro" id="IPR027417">
    <property type="entry name" value="P-loop_NTPase"/>
</dbReference>
<dbReference type="Proteomes" id="UP000198983">
    <property type="component" value="Chromosome I"/>
</dbReference>
<evidence type="ECO:0000313" key="4">
    <source>
        <dbReference type="EMBL" id="SDS82714.1"/>
    </source>
</evidence>
<evidence type="ECO:0000313" key="5">
    <source>
        <dbReference type="Proteomes" id="UP000198983"/>
    </source>
</evidence>
<dbReference type="SUPFAM" id="SSF52540">
    <property type="entry name" value="P-loop containing nucleoside triphosphate hydrolases"/>
    <property type="match status" value="1"/>
</dbReference>
<dbReference type="PANTHER" id="PTHR34383:SF3">
    <property type="entry name" value="POLYPHOSPHATE:AMP PHOSPHOTRANSFERASE"/>
    <property type="match status" value="1"/>
</dbReference>
<accession>A0A1H1VD83</accession>
<dbReference type="PANTHER" id="PTHR34383">
    <property type="entry name" value="POLYPHOSPHATE:AMP PHOSPHOTRANSFERASE-RELATED"/>
    <property type="match status" value="1"/>
</dbReference>
<evidence type="ECO:0000259" key="3">
    <source>
        <dbReference type="Pfam" id="PF03976"/>
    </source>
</evidence>
<evidence type="ECO:0000256" key="2">
    <source>
        <dbReference type="ARBA" id="ARBA00022777"/>
    </source>
</evidence>
<dbReference type="InterPro" id="IPR016898">
    <property type="entry name" value="Polyphosphate_phosphotransfera"/>
</dbReference>
<dbReference type="Gene3D" id="3.40.50.300">
    <property type="entry name" value="P-loop containing nucleotide triphosphate hydrolases"/>
    <property type="match status" value="1"/>
</dbReference>
<dbReference type="STRING" id="117157.SAMN04489717_4014"/>
<sequence length="284" mass="32149">MSRHDVAERLTEVLALPPGPVNLAKLPTDATPGFAGGKRAGKRALAELAPTVSDLQERLFAEGHTGGTRSLLLVLQGMDTSGKGGTLRHSVGLVDPQGVRITSFKAPTREELRHDFLWRIRRALPEPGYLGIFDRSHYEDVLVARVHELVPPETWMVRYDVINEFERELTGNGVTVVKCFLHLSKKEQKKRLTARLEDPTKYWKYNPGDVDERARWEDYQAAYAAALERTNTSAAPWYVVPADRKWYRNLAITKLLVERLSDLDPQWPPAEFDVQGELARLNRT</sequence>
<keyword evidence="5" id="KW-1185">Reference proteome</keyword>
<dbReference type="InterPro" id="IPR022488">
    <property type="entry name" value="PPK2-related"/>
</dbReference>
<dbReference type="RefSeq" id="WP_092655150.1">
    <property type="nucleotide sequence ID" value="NZ_LT629732.1"/>
</dbReference>
<name>A0A1H1VD83_9ACTN</name>